<sequence>MAAIVRKTVCDTATTRAIIASRDDPRLSAIAEAVFDRRPLTFDQGVYLYRHAPADEVCRLAAWKRQTLHSDRLHYSNAARLDVVDIERQRRPRAGCLRQVHARTSLGDLLCSLLSVSPDNGIDDVVIASRLGAPPVSLPFEWWHNLVAAVHSIAPGARVNACASGDVAAMAKETSLSVDAILIRLVKSGLTSLGPDQMPACGDTATLGRWLHVHERAHALGISSDATLPNRARNRRCEDRVEQMLALRRVQEKSLARGGAVKGFRTVATGTRTAFDIERMSAAARHDDLRDRAVARLVLDNVQHIAAPPFPLPVRAGTMSARVIAAAHAGADTLGHVAPDNEGDLCKVIEDAGFAQARLHTRYPFARVGWTLPVLEDSYGDEDDHADDVDAGDDDGGTLVGAGHS</sequence>
<dbReference type="Proteomes" id="UP001185135">
    <property type="component" value="Segment"/>
</dbReference>
<gene>
    <name evidence="4" type="ORF">pkur_cds_658</name>
</gene>
<name>A0AA95J3T7_9VIRU</name>
<feature type="compositionally biased region" description="Acidic residues" evidence="3">
    <location>
        <begin position="381"/>
        <end position="396"/>
    </location>
</feature>
<protein>
    <submittedName>
        <fullName evidence="4">Radical sam enzyme</fullName>
    </submittedName>
</protein>
<comment type="cofactor">
    <cofactor evidence="1">
        <name>[4Fe-4S] cluster</name>
        <dbReference type="ChEBI" id="CHEBI:49883"/>
    </cofactor>
</comment>
<evidence type="ECO:0000256" key="2">
    <source>
        <dbReference type="ARBA" id="ARBA00022485"/>
    </source>
</evidence>
<reference evidence="4" key="1">
    <citation type="submission" date="2022-06" db="EMBL/GenBank/DDBJ databases">
        <authorList>
            <person name="Legendre M."/>
            <person name="Claverie J.-M."/>
            <person name="Alempic J.-M."/>
            <person name="Abergel C."/>
        </authorList>
    </citation>
    <scope>NUCLEOTIDE SEQUENCE</scope>
    <source>
        <strain evidence="4">Kuranda</strain>
    </source>
</reference>
<proteinExistence type="predicted"/>
<evidence type="ECO:0000256" key="3">
    <source>
        <dbReference type="SAM" id="MobiDB-lite"/>
    </source>
</evidence>
<keyword evidence="2" id="KW-0479">Metal-binding</keyword>
<dbReference type="GO" id="GO:0044689">
    <property type="term" value="F:7,8-didemethyl-8-hydroxy-5-deazariboflavin synthase activity"/>
    <property type="evidence" value="ECO:0007669"/>
    <property type="project" value="TreeGrafter"/>
</dbReference>
<dbReference type="EMBL" id="ON887157">
    <property type="protein sequence ID" value="WBR14832.1"/>
    <property type="molecule type" value="Genomic_DNA"/>
</dbReference>
<evidence type="ECO:0000256" key="1">
    <source>
        <dbReference type="ARBA" id="ARBA00001966"/>
    </source>
</evidence>
<evidence type="ECO:0000313" key="4">
    <source>
        <dbReference type="EMBL" id="WBR14832.1"/>
    </source>
</evidence>
<accession>A0AA95J3T7</accession>
<dbReference type="PANTHER" id="PTHR43076">
    <property type="entry name" value="FO SYNTHASE (COFH)"/>
    <property type="match status" value="1"/>
</dbReference>
<dbReference type="InterPro" id="IPR034405">
    <property type="entry name" value="F420"/>
</dbReference>
<dbReference type="GO" id="GO:0051539">
    <property type="term" value="F:4 iron, 4 sulfur cluster binding"/>
    <property type="evidence" value="ECO:0007669"/>
    <property type="project" value="UniProtKB-KW"/>
</dbReference>
<feature type="region of interest" description="Disordered" evidence="3">
    <location>
        <begin position="381"/>
        <end position="405"/>
    </location>
</feature>
<organism evidence="4 5">
    <name type="scientific">Pandoravirus kuranda</name>
    <dbReference type="NCBI Taxonomy" id="3019033"/>
    <lineage>
        <taxon>Viruses</taxon>
        <taxon>Pandoravirus</taxon>
    </lineage>
</organism>
<evidence type="ECO:0000313" key="5">
    <source>
        <dbReference type="Proteomes" id="UP001185135"/>
    </source>
</evidence>
<keyword evidence="2" id="KW-0004">4Fe-4S</keyword>
<dbReference type="PANTHER" id="PTHR43076:SF7">
    <property type="entry name" value="AMINODEOXYFUTALOSINE SYNTHASE"/>
    <property type="match status" value="1"/>
</dbReference>
<keyword evidence="2" id="KW-0411">Iron-sulfur</keyword>
<keyword evidence="2" id="KW-0408">Iron</keyword>